<reference evidence="2 3" key="1">
    <citation type="submission" date="2015-07" db="EMBL/GenBank/DDBJ databases">
        <title>Lactobacillus korensis/26-25/ whole genome sequencing.</title>
        <authorList>
            <person name="Kim M.K."/>
            <person name="Im W.-T."/>
            <person name="Srinivasan S."/>
            <person name="Lee J.-J."/>
        </authorList>
    </citation>
    <scope>NUCLEOTIDE SEQUENCE [LARGE SCALE GENOMIC DNA]</scope>
    <source>
        <strain evidence="2 3">26-25</strain>
    </source>
</reference>
<evidence type="ECO:0000313" key="2">
    <source>
        <dbReference type="EMBL" id="AKP65050.1"/>
    </source>
</evidence>
<dbReference type="SUPFAM" id="SSF88697">
    <property type="entry name" value="PUA domain-like"/>
    <property type="match status" value="1"/>
</dbReference>
<dbReference type="PANTHER" id="PTHR39203:SF1">
    <property type="entry name" value="CYTOPLASMIC PROTEIN"/>
    <property type="match status" value="1"/>
</dbReference>
<dbReference type="CDD" id="cd06553">
    <property type="entry name" value="ASCH_Ef3133_like"/>
    <property type="match status" value="1"/>
</dbReference>
<dbReference type="Pfam" id="PF04266">
    <property type="entry name" value="ASCH"/>
    <property type="match status" value="1"/>
</dbReference>
<dbReference type="InterPro" id="IPR015947">
    <property type="entry name" value="PUA-like_sf"/>
</dbReference>
<evidence type="ECO:0000259" key="1">
    <source>
        <dbReference type="SMART" id="SM01022"/>
    </source>
</evidence>
<name>A0AAC8UXL1_9LACO</name>
<dbReference type="PIRSF" id="PIRSF021320">
    <property type="entry name" value="DUF984"/>
    <property type="match status" value="1"/>
</dbReference>
<dbReference type="SMART" id="SM01022">
    <property type="entry name" value="ASCH"/>
    <property type="match status" value="1"/>
</dbReference>
<gene>
    <name evidence="2" type="ORF">ABN16_08585</name>
</gene>
<proteinExistence type="predicted"/>
<evidence type="ECO:0000313" key="3">
    <source>
        <dbReference type="Proteomes" id="UP000036000"/>
    </source>
</evidence>
<protein>
    <submittedName>
        <fullName evidence="2">RNA-binding protein</fullName>
    </submittedName>
</protein>
<dbReference type="InterPro" id="IPR009326">
    <property type="entry name" value="DUF984"/>
</dbReference>
<dbReference type="PANTHER" id="PTHR39203">
    <property type="entry name" value="CYTOPLASMIC PROTEIN-RELATED"/>
    <property type="match status" value="1"/>
</dbReference>
<dbReference type="Proteomes" id="UP000036000">
    <property type="component" value="Chromosome"/>
</dbReference>
<accession>A0AAC8UXL1</accession>
<dbReference type="RefSeq" id="WP_048734943.1">
    <property type="nucleotide sequence ID" value="NZ_CP012033.1"/>
</dbReference>
<dbReference type="Gene3D" id="3.10.400.10">
    <property type="entry name" value="Sulfate adenylyltransferase"/>
    <property type="match status" value="1"/>
</dbReference>
<feature type="domain" description="ASCH" evidence="1">
    <location>
        <begin position="25"/>
        <end position="143"/>
    </location>
</feature>
<dbReference type="KEGG" id="lko:ABN16_08585"/>
<sequence length="143" mass="16528">MTVEEFWQQFKTTHPAVTTNDYDAYAFVEADTLAHLVKIGRKTATTSALDLYDENDARPQVGEYSIILDSQGQPVCVTQTKVVETVPFDQVSAEHAYHEGEGDRTLAYWRDVHRRVFSSFYQQCHREFNEQIPCLCEVFERVD</sequence>
<dbReference type="EMBL" id="CP012033">
    <property type="protein sequence ID" value="AKP65050.1"/>
    <property type="molecule type" value="Genomic_DNA"/>
</dbReference>
<keyword evidence="3" id="KW-1185">Reference proteome</keyword>
<dbReference type="InterPro" id="IPR007374">
    <property type="entry name" value="ASCH_domain"/>
</dbReference>
<organism evidence="2 3">
    <name type="scientific">Levilactobacillus koreensis</name>
    <dbReference type="NCBI Taxonomy" id="637971"/>
    <lineage>
        <taxon>Bacteria</taxon>
        <taxon>Bacillati</taxon>
        <taxon>Bacillota</taxon>
        <taxon>Bacilli</taxon>
        <taxon>Lactobacillales</taxon>
        <taxon>Lactobacillaceae</taxon>
        <taxon>Levilactobacillus</taxon>
    </lineage>
</organism>
<dbReference type="AlphaFoldDB" id="A0AAC8UXL1"/>